<dbReference type="AlphaFoldDB" id="A0A9P6QB28"/>
<dbReference type="Proteomes" id="UP000807716">
    <property type="component" value="Unassembled WGS sequence"/>
</dbReference>
<dbReference type="InterPro" id="IPR032472">
    <property type="entry name" value="ArgoL2"/>
</dbReference>
<dbReference type="Pfam" id="PF16487">
    <property type="entry name" value="ArgoMid"/>
    <property type="match status" value="1"/>
</dbReference>
<dbReference type="InterPro" id="IPR003165">
    <property type="entry name" value="Piwi"/>
</dbReference>
<dbReference type="InterPro" id="IPR045246">
    <property type="entry name" value="Piwi_ago-like"/>
</dbReference>
<keyword evidence="5" id="KW-1185">Reference proteome</keyword>
<dbReference type="InterPro" id="IPR032474">
    <property type="entry name" value="Argonaute_N"/>
</dbReference>
<dbReference type="Pfam" id="PF16488">
    <property type="entry name" value="ArgoL2"/>
    <property type="match status" value="1"/>
</dbReference>
<evidence type="ECO:0000313" key="4">
    <source>
        <dbReference type="EMBL" id="KAG0262733.1"/>
    </source>
</evidence>
<dbReference type="InterPro" id="IPR036397">
    <property type="entry name" value="RNaseH_sf"/>
</dbReference>
<dbReference type="InterPro" id="IPR003100">
    <property type="entry name" value="PAZ_dom"/>
</dbReference>
<dbReference type="Gene3D" id="2.170.260.10">
    <property type="entry name" value="paz domain"/>
    <property type="match status" value="1"/>
</dbReference>
<feature type="domain" description="Piwi" evidence="3">
    <location>
        <begin position="521"/>
        <end position="821"/>
    </location>
</feature>
<dbReference type="GO" id="GO:0003743">
    <property type="term" value="F:translation initiation factor activity"/>
    <property type="evidence" value="ECO:0007669"/>
    <property type="project" value="UniProtKB-KW"/>
</dbReference>
<dbReference type="Pfam" id="PF02170">
    <property type="entry name" value="PAZ"/>
    <property type="match status" value="1"/>
</dbReference>
<evidence type="ECO:0000313" key="5">
    <source>
        <dbReference type="Proteomes" id="UP000807716"/>
    </source>
</evidence>
<dbReference type="EMBL" id="JAAAJB010000179">
    <property type="protein sequence ID" value="KAG0262733.1"/>
    <property type="molecule type" value="Genomic_DNA"/>
</dbReference>
<dbReference type="OrthoDB" id="10252740at2759"/>
<keyword evidence="4" id="KW-0396">Initiation factor</keyword>
<dbReference type="SUPFAM" id="SSF101690">
    <property type="entry name" value="PAZ domain"/>
    <property type="match status" value="1"/>
</dbReference>
<evidence type="ECO:0000256" key="1">
    <source>
        <dbReference type="RuleBase" id="RU361178"/>
    </source>
</evidence>
<dbReference type="Pfam" id="PF16486">
    <property type="entry name" value="ArgoN"/>
    <property type="match status" value="1"/>
</dbReference>
<dbReference type="InterPro" id="IPR032473">
    <property type="entry name" value="Argonaute_Mid_dom"/>
</dbReference>
<dbReference type="Pfam" id="PF02171">
    <property type="entry name" value="Piwi"/>
    <property type="match status" value="1"/>
</dbReference>
<evidence type="ECO:0000259" key="2">
    <source>
        <dbReference type="PROSITE" id="PS50821"/>
    </source>
</evidence>
<dbReference type="Pfam" id="PF08699">
    <property type="entry name" value="ArgoL1"/>
    <property type="match status" value="1"/>
</dbReference>
<dbReference type="GO" id="GO:0003723">
    <property type="term" value="F:RNA binding"/>
    <property type="evidence" value="ECO:0007669"/>
    <property type="project" value="InterPro"/>
</dbReference>
<dbReference type="SMART" id="SM00949">
    <property type="entry name" value="PAZ"/>
    <property type="match status" value="1"/>
</dbReference>
<dbReference type="InterPro" id="IPR012337">
    <property type="entry name" value="RNaseH-like_sf"/>
</dbReference>
<proteinExistence type="inferred from homology"/>
<dbReference type="InterPro" id="IPR036085">
    <property type="entry name" value="PAZ_dom_sf"/>
</dbReference>
<dbReference type="SMART" id="SM01163">
    <property type="entry name" value="DUF1785"/>
    <property type="match status" value="1"/>
</dbReference>
<sequence>MEVAPNIRRPGYGTKGTRTEVLSNFFPVTKLPDVLVYHYDITITPDVPPTVNRKVFSGLETEYLASDFNNVRPFFDGRRNMYTPKELPFEQRILDVLDPGPRRKDREGRPIVNMFKVRIKLVSRVNLFELNEFMRGRVSLSNNILTSITALDILIRHKPAMLYPSIGRCFYVPDTIVPISGGLEVWQGYYQSARPTKDRMMICVDISGSAFYPSGPLLTFVLKILNMTLDDMRRPIAVERLSRVERLLKGLRITVTHREKLARSYKILRLSRSGARDTTFDLTKPFPGAVPDEAGHYKPKDVEHVPTSVLNYFKEKYDITIKYPYLPCVAVSQTSWIPLELCNLVAGQRYVRKLDDRQTSDMLKFMGLNPTDRANRIRKGVQLLNYEGNEYIREFGMEIDTNMVKVKARVLPTPTLRYHESSNQNGIVPKDGTWNLRASKMFVGSTLTSWGVIAFGNDREMPMAQIQPFLRELDSVFSASGVNVQTKSPPTRYCNQQGDIELDFQTFFQEVGNQFKVRPQLFLVLLPNRGVPLYAEVKRISDTVIGLTTQCVQYAHVQRPNRQVLANICLKVNVKLGGTNAIIPTDMMVRLDKPTIILGADVTHPAPGETNKPSIATVVGSLDRYAARYAAAIRIQSPKTELIADMEGMMIDLLKTFFQSTGHKPQQILFYRDGVSESQFEEVKKSEVAAIKNACQRLEKDYQPKLTFVVIQKRHHARLFPVRPKDMDRSGNCKAGTVVDEGIIHPTEFDFYLQSQAGLLGTSRPTHYHVLLDEMVFTADELQVLSYNLCHLYARCTRTVSLVPSAYYAHLVAARARFHSRAERFAGTASGSEPGSREPDIDTMIKSFGNLHGVLMKSMWFM</sequence>
<dbReference type="CDD" id="cd04657">
    <property type="entry name" value="Piwi_ago-like"/>
    <property type="match status" value="1"/>
</dbReference>
<gene>
    <name evidence="4" type="primary">EIF2C3</name>
    <name evidence="4" type="ORF">DFQ27_002152</name>
</gene>
<dbReference type="PROSITE" id="PS50821">
    <property type="entry name" value="PAZ"/>
    <property type="match status" value="1"/>
</dbReference>
<keyword evidence="4" id="KW-0648">Protein biosynthesis</keyword>
<comment type="similarity">
    <text evidence="1">Belongs to the argonaute family.</text>
</comment>
<dbReference type="PROSITE" id="PS50822">
    <property type="entry name" value="PIWI"/>
    <property type="match status" value="1"/>
</dbReference>
<evidence type="ECO:0000259" key="3">
    <source>
        <dbReference type="PROSITE" id="PS50822"/>
    </source>
</evidence>
<feature type="domain" description="PAZ" evidence="2">
    <location>
        <begin position="216"/>
        <end position="346"/>
    </location>
</feature>
<dbReference type="SMART" id="SM00950">
    <property type="entry name" value="Piwi"/>
    <property type="match status" value="1"/>
</dbReference>
<dbReference type="InterPro" id="IPR014811">
    <property type="entry name" value="ArgoL1"/>
</dbReference>
<name>A0A9P6QB28_9FUNG</name>
<protein>
    <submittedName>
        <fullName evidence="4">Eukaryotic translation initiation factor 2C, 3</fullName>
    </submittedName>
</protein>
<organism evidence="4 5">
    <name type="scientific">Actinomortierella ambigua</name>
    <dbReference type="NCBI Taxonomy" id="1343610"/>
    <lineage>
        <taxon>Eukaryota</taxon>
        <taxon>Fungi</taxon>
        <taxon>Fungi incertae sedis</taxon>
        <taxon>Mucoromycota</taxon>
        <taxon>Mortierellomycotina</taxon>
        <taxon>Mortierellomycetes</taxon>
        <taxon>Mortierellales</taxon>
        <taxon>Mortierellaceae</taxon>
        <taxon>Actinomortierella</taxon>
    </lineage>
</organism>
<dbReference type="CDD" id="cd02846">
    <property type="entry name" value="PAZ_argonaute_like"/>
    <property type="match status" value="1"/>
</dbReference>
<reference evidence="4" key="1">
    <citation type="journal article" date="2020" name="Fungal Divers.">
        <title>Resolving the Mortierellaceae phylogeny through synthesis of multi-gene phylogenetics and phylogenomics.</title>
        <authorList>
            <person name="Vandepol N."/>
            <person name="Liber J."/>
            <person name="Desiro A."/>
            <person name="Na H."/>
            <person name="Kennedy M."/>
            <person name="Barry K."/>
            <person name="Grigoriev I.V."/>
            <person name="Miller A.N."/>
            <person name="O'Donnell K."/>
            <person name="Stajich J.E."/>
            <person name="Bonito G."/>
        </authorList>
    </citation>
    <scope>NUCLEOTIDE SEQUENCE</scope>
    <source>
        <strain evidence="4">BC1065</strain>
    </source>
</reference>
<dbReference type="SUPFAM" id="SSF53098">
    <property type="entry name" value="Ribonuclease H-like"/>
    <property type="match status" value="1"/>
</dbReference>
<dbReference type="PANTHER" id="PTHR22891">
    <property type="entry name" value="EUKARYOTIC TRANSLATION INITIATION FACTOR 2C"/>
    <property type="match status" value="1"/>
</dbReference>
<comment type="caution">
    <text evidence="4">The sequence shown here is derived from an EMBL/GenBank/DDBJ whole genome shotgun (WGS) entry which is preliminary data.</text>
</comment>
<dbReference type="Gene3D" id="3.30.420.10">
    <property type="entry name" value="Ribonuclease H-like superfamily/Ribonuclease H"/>
    <property type="match status" value="1"/>
</dbReference>
<accession>A0A9P6QB28</accession>
<dbReference type="Gene3D" id="3.40.50.2300">
    <property type="match status" value="1"/>
</dbReference>